<feature type="signal peptide" evidence="1">
    <location>
        <begin position="1"/>
        <end position="24"/>
    </location>
</feature>
<keyword evidence="1" id="KW-0732">Signal</keyword>
<name>A0A1L9U5T7_ASPBC</name>
<dbReference type="OrthoDB" id="4485693at2759"/>
<dbReference type="Proteomes" id="UP000184499">
    <property type="component" value="Unassembled WGS sequence"/>
</dbReference>
<dbReference type="AlphaFoldDB" id="A0A1L9U5T7"/>
<gene>
    <name evidence="2" type="ORF">ASPBRDRAFT_59054</name>
</gene>
<organism evidence="2 3">
    <name type="scientific">Aspergillus brasiliensis (strain CBS 101740 / IMI 381727 / IBT 21946)</name>
    <dbReference type="NCBI Taxonomy" id="767769"/>
    <lineage>
        <taxon>Eukaryota</taxon>
        <taxon>Fungi</taxon>
        <taxon>Dikarya</taxon>
        <taxon>Ascomycota</taxon>
        <taxon>Pezizomycotina</taxon>
        <taxon>Eurotiomycetes</taxon>
        <taxon>Eurotiomycetidae</taxon>
        <taxon>Eurotiales</taxon>
        <taxon>Aspergillaceae</taxon>
        <taxon>Aspergillus</taxon>
        <taxon>Aspergillus subgen. Circumdati</taxon>
    </lineage>
</organism>
<sequence>MPKTRMPAVKIAAVLTLAIATVLALPVADDSTALEKRCGTAKRDEINVAVRSAVNTVKHKRELTEIDVDEISAALYSCLRKKDWGAYGHGPHDLNKRLSGDLEWKGVGTLGIRMRLLPTIFARRLEAAGINITGW</sequence>
<proteinExistence type="predicted"/>
<keyword evidence="3" id="KW-1185">Reference proteome</keyword>
<dbReference type="VEuPathDB" id="FungiDB:ASPBRDRAFT_59054"/>
<evidence type="ECO:0000313" key="3">
    <source>
        <dbReference type="Proteomes" id="UP000184499"/>
    </source>
</evidence>
<protein>
    <submittedName>
        <fullName evidence="2">Uncharacterized protein</fullName>
    </submittedName>
</protein>
<accession>A0A1L9U5T7</accession>
<dbReference type="EMBL" id="KV878695">
    <property type="protein sequence ID" value="OJJ67045.1"/>
    <property type="molecule type" value="Genomic_DNA"/>
</dbReference>
<dbReference type="RefSeq" id="XP_067474294.1">
    <property type="nucleotide sequence ID" value="XM_067627990.1"/>
</dbReference>
<feature type="chain" id="PRO_5012996343" evidence="1">
    <location>
        <begin position="25"/>
        <end position="135"/>
    </location>
</feature>
<reference evidence="3" key="1">
    <citation type="journal article" date="2017" name="Genome Biol.">
        <title>Comparative genomics reveals high biological diversity and specific adaptations in the industrially and medically important fungal genus Aspergillus.</title>
        <authorList>
            <person name="de Vries R.P."/>
            <person name="Riley R."/>
            <person name="Wiebenga A."/>
            <person name="Aguilar-Osorio G."/>
            <person name="Amillis S."/>
            <person name="Uchima C.A."/>
            <person name="Anderluh G."/>
            <person name="Asadollahi M."/>
            <person name="Askin M."/>
            <person name="Barry K."/>
            <person name="Battaglia E."/>
            <person name="Bayram O."/>
            <person name="Benocci T."/>
            <person name="Braus-Stromeyer S.A."/>
            <person name="Caldana C."/>
            <person name="Canovas D."/>
            <person name="Cerqueira G.C."/>
            <person name="Chen F."/>
            <person name="Chen W."/>
            <person name="Choi C."/>
            <person name="Clum A."/>
            <person name="Dos Santos R.A."/>
            <person name="Damasio A.R."/>
            <person name="Diallinas G."/>
            <person name="Emri T."/>
            <person name="Fekete E."/>
            <person name="Flipphi M."/>
            <person name="Freyberg S."/>
            <person name="Gallo A."/>
            <person name="Gournas C."/>
            <person name="Habgood R."/>
            <person name="Hainaut M."/>
            <person name="Harispe M.L."/>
            <person name="Henrissat B."/>
            <person name="Hilden K.S."/>
            <person name="Hope R."/>
            <person name="Hossain A."/>
            <person name="Karabika E."/>
            <person name="Karaffa L."/>
            <person name="Karanyi Z."/>
            <person name="Krasevec N."/>
            <person name="Kuo A."/>
            <person name="Kusch H."/>
            <person name="LaButti K."/>
            <person name="Lagendijk E.L."/>
            <person name="Lapidus A."/>
            <person name="Levasseur A."/>
            <person name="Lindquist E."/>
            <person name="Lipzen A."/>
            <person name="Logrieco A.F."/>
            <person name="MacCabe A."/>
            <person name="Maekelae M.R."/>
            <person name="Malavazi I."/>
            <person name="Melin P."/>
            <person name="Meyer V."/>
            <person name="Mielnichuk N."/>
            <person name="Miskei M."/>
            <person name="Molnar A.P."/>
            <person name="Mule G."/>
            <person name="Ngan C.Y."/>
            <person name="Orejas M."/>
            <person name="Orosz E."/>
            <person name="Ouedraogo J.P."/>
            <person name="Overkamp K.M."/>
            <person name="Park H.-S."/>
            <person name="Perrone G."/>
            <person name="Piumi F."/>
            <person name="Punt P.J."/>
            <person name="Ram A.F."/>
            <person name="Ramon A."/>
            <person name="Rauscher S."/>
            <person name="Record E."/>
            <person name="Riano-Pachon D.M."/>
            <person name="Robert V."/>
            <person name="Roehrig J."/>
            <person name="Ruller R."/>
            <person name="Salamov A."/>
            <person name="Salih N.S."/>
            <person name="Samson R.A."/>
            <person name="Sandor E."/>
            <person name="Sanguinetti M."/>
            <person name="Schuetze T."/>
            <person name="Sepcic K."/>
            <person name="Shelest E."/>
            <person name="Sherlock G."/>
            <person name="Sophianopoulou V."/>
            <person name="Squina F.M."/>
            <person name="Sun H."/>
            <person name="Susca A."/>
            <person name="Todd R.B."/>
            <person name="Tsang A."/>
            <person name="Unkles S.E."/>
            <person name="van de Wiele N."/>
            <person name="van Rossen-Uffink D."/>
            <person name="Oliveira J.V."/>
            <person name="Vesth T.C."/>
            <person name="Visser J."/>
            <person name="Yu J.-H."/>
            <person name="Zhou M."/>
            <person name="Andersen M.R."/>
            <person name="Archer D.B."/>
            <person name="Baker S.E."/>
            <person name="Benoit I."/>
            <person name="Brakhage A.A."/>
            <person name="Braus G.H."/>
            <person name="Fischer R."/>
            <person name="Frisvad J.C."/>
            <person name="Goldman G.H."/>
            <person name="Houbraken J."/>
            <person name="Oakley B."/>
            <person name="Pocsi I."/>
            <person name="Scazzocchio C."/>
            <person name="Seiboth B."/>
            <person name="vanKuyk P.A."/>
            <person name="Wortman J."/>
            <person name="Dyer P.S."/>
            <person name="Grigoriev I.V."/>
        </authorList>
    </citation>
    <scope>NUCLEOTIDE SEQUENCE [LARGE SCALE GENOMIC DNA]</scope>
    <source>
        <strain evidence="3">CBS 101740 / IMI 381727 / IBT 21946</strain>
    </source>
</reference>
<dbReference type="GeneID" id="93580478"/>
<evidence type="ECO:0000313" key="2">
    <source>
        <dbReference type="EMBL" id="OJJ67045.1"/>
    </source>
</evidence>
<evidence type="ECO:0000256" key="1">
    <source>
        <dbReference type="SAM" id="SignalP"/>
    </source>
</evidence>